<dbReference type="Gene3D" id="3.40.1780.10">
    <property type="entry name" value="QueA-like"/>
    <property type="match status" value="1"/>
</dbReference>
<dbReference type="OrthoDB" id="9805933at2"/>
<evidence type="ECO:0000256" key="4">
    <source>
        <dbReference type="ARBA" id="ARBA00022490"/>
    </source>
</evidence>
<evidence type="ECO:0000256" key="8">
    <source>
        <dbReference type="ARBA" id="ARBA00052751"/>
    </source>
</evidence>
<dbReference type="EC" id="2.4.99.17" evidence="10 13"/>
<dbReference type="HAMAP" id="MF_00113">
    <property type="entry name" value="QueA"/>
    <property type="match status" value="1"/>
</dbReference>
<evidence type="ECO:0000256" key="2">
    <source>
        <dbReference type="ARBA" id="ARBA00004691"/>
    </source>
</evidence>
<dbReference type="GO" id="GO:0051075">
    <property type="term" value="F:S-adenosylmethionine:tRNA ribosyltransferase-isomerase activity"/>
    <property type="evidence" value="ECO:0007669"/>
    <property type="project" value="UniProtKB-EC"/>
</dbReference>
<dbReference type="InterPro" id="IPR042119">
    <property type="entry name" value="QueA_dom2"/>
</dbReference>
<dbReference type="UniPathway" id="UPA00392"/>
<comment type="subcellular location">
    <subcellularLocation>
        <location evidence="1 13">Cytoplasm</location>
    </subcellularLocation>
</comment>
<evidence type="ECO:0000256" key="10">
    <source>
        <dbReference type="ARBA" id="ARBA00066503"/>
    </source>
</evidence>
<reference evidence="14 15" key="1">
    <citation type="submission" date="2014-04" db="EMBL/GenBank/DDBJ databases">
        <title>Draft Genome Sequence of Synergistes jonesii.</title>
        <authorList>
            <person name="Coil D.A."/>
            <person name="Eisen J.A."/>
            <person name="Holland-Moritz H.E."/>
        </authorList>
    </citation>
    <scope>NUCLEOTIDE SEQUENCE [LARGE SCALE GENOMIC DNA]</scope>
    <source>
        <strain evidence="14 15">78-1</strain>
    </source>
</reference>
<dbReference type="InterPro" id="IPR036100">
    <property type="entry name" value="QueA_sf"/>
</dbReference>
<comment type="subunit">
    <text evidence="3 13">Monomer.</text>
</comment>
<dbReference type="GeneID" id="90983406"/>
<evidence type="ECO:0000256" key="7">
    <source>
        <dbReference type="ARBA" id="ARBA00022785"/>
    </source>
</evidence>
<gene>
    <name evidence="13" type="primary">queA</name>
    <name evidence="14" type="ORF">EH55_03485</name>
</gene>
<evidence type="ECO:0000256" key="13">
    <source>
        <dbReference type="HAMAP-Rule" id="MF_00113"/>
    </source>
</evidence>
<evidence type="ECO:0000256" key="12">
    <source>
        <dbReference type="ARBA" id="ARBA00076160"/>
    </source>
</evidence>
<evidence type="ECO:0000256" key="6">
    <source>
        <dbReference type="ARBA" id="ARBA00022691"/>
    </source>
</evidence>
<dbReference type="PATRIC" id="fig|2754.20.peg.824"/>
<organism evidence="14 15">
    <name type="scientific">Synergistes jonesii</name>
    <dbReference type="NCBI Taxonomy" id="2754"/>
    <lineage>
        <taxon>Bacteria</taxon>
        <taxon>Thermotogati</taxon>
        <taxon>Synergistota</taxon>
        <taxon>Synergistia</taxon>
        <taxon>Synergistales</taxon>
        <taxon>Synergistaceae</taxon>
        <taxon>Synergistes</taxon>
    </lineage>
</organism>
<dbReference type="PANTHER" id="PTHR30307">
    <property type="entry name" value="S-ADENOSYLMETHIONINE:TRNA RIBOSYLTRANSFERASE-ISOMERASE"/>
    <property type="match status" value="1"/>
</dbReference>
<dbReference type="NCBIfam" id="TIGR00113">
    <property type="entry name" value="queA"/>
    <property type="match status" value="1"/>
</dbReference>
<keyword evidence="7 13" id="KW-0671">Queuosine biosynthesis</keyword>
<dbReference type="FunFam" id="3.40.1780.10:FF:000001">
    <property type="entry name" value="S-adenosylmethionine:tRNA ribosyltransferase-isomerase"/>
    <property type="match status" value="1"/>
</dbReference>
<keyword evidence="4 13" id="KW-0963">Cytoplasm</keyword>
<evidence type="ECO:0000256" key="5">
    <source>
        <dbReference type="ARBA" id="ARBA00022679"/>
    </source>
</evidence>
<keyword evidence="5 13" id="KW-0808">Transferase</keyword>
<dbReference type="PANTHER" id="PTHR30307:SF0">
    <property type="entry name" value="S-ADENOSYLMETHIONINE:TRNA RIBOSYLTRANSFERASE-ISOMERASE"/>
    <property type="match status" value="1"/>
</dbReference>
<sequence>MSEKTPDLSKTAAYDYFLPKELIAQDPAEPRDSSRLLVLRRATGESEDTIFHNIVNYLREGDLLVMNDTRVLPARVEGRKINESGEGAKVEIFFLNPGARHNEWTALVRPGRKLSEGTKVALSDDFRVAVGARLEDGLRTIIFGESDEPLALIHKFGRTPLPHYITETHADPERYQTVYAKREKENSVAAPTAGLHFTPELLKKLEERGVPHKFVTLQVGLGTFRPVKAENIAEHIMHTEFCEVPGDTADAIKETKERGGRVVAVGTTVVRTLEAFAQRFGEVRGGALSTKLFINPGYSFKAIDALITNFHLPMSTLLMLVSAFGGYETTMRAYREAVEKRYRFFSFGDSMFIE</sequence>
<keyword evidence="6 13" id="KW-0949">S-adenosyl-L-methionine</keyword>
<evidence type="ECO:0000256" key="3">
    <source>
        <dbReference type="ARBA" id="ARBA00011245"/>
    </source>
</evidence>
<dbReference type="NCBIfam" id="NF001140">
    <property type="entry name" value="PRK00147.1"/>
    <property type="match status" value="1"/>
</dbReference>
<evidence type="ECO:0000313" key="15">
    <source>
        <dbReference type="Proteomes" id="UP000027665"/>
    </source>
</evidence>
<dbReference type="GO" id="GO:0008616">
    <property type="term" value="P:tRNA queuosine(34) biosynthetic process"/>
    <property type="evidence" value="ECO:0007669"/>
    <property type="project" value="UniProtKB-UniRule"/>
</dbReference>
<dbReference type="Pfam" id="PF02547">
    <property type="entry name" value="Queuosine_synth"/>
    <property type="match status" value="1"/>
</dbReference>
<dbReference type="Gene3D" id="2.40.10.240">
    <property type="entry name" value="QueA-like"/>
    <property type="match status" value="1"/>
</dbReference>
<protein>
    <recommendedName>
        <fullName evidence="11 13">S-adenosylmethionine:tRNA ribosyltransferase-isomerase</fullName>
        <ecNumber evidence="10 13">2.4.99.17</ecNumber>
    </recommendedName>
    <alternativeName>
        <fullName evidence="12 13">Queuosine biosynthesis protein QueA</fullName>
    </alternativeName>
</protein>
<dbReference type="SUPFAM" id="SSF111337">
    <property type="entry name" value="QueA-like"/>
    <property type="match status" value="1"/>
</dbReference>
<comment type="similarity">
    <text evidence="9 13">Belongs to the QueA family.</text>
</comment>
<comment type="function">
    <text evidence="13">Transfers and isomerizes the ribose moiety from AdoMet to the 7-aminomethyl group of 7-deazaguanine (preQ1-tRNA) to give epoxyqueuosine (oQ-tRNA).</text>
</comment>
<dbReference type="RefSeq" id="WP_037975650.1">
    <property type="nucleotide sequence ID" value="NZ_CAMETI010000047.1"/>
</dbReference>
<dbReference type="STRING" id="2754.EH55_03485"/>
<evidence type="ECO:0000256" key="9">
    <source>
        <dbReference type="ARBA" id="ARBA00061210"/>
    </source>
</evidence>
<evidence type="ECO:0000256" key="11">
    <source>
        <dbReference type="ARBA" id="ARBA00069325"/>
    </source>
</evidence>
<evidence type="ECO:0000313" key="14">
    <source>
        <dbReference type="EMBL" id="KEJ92532.1"/>
    </source>
</evidence>
<dbReference type="InterPro" id="IPR003699">
    <property type="entry name" value="QueA"/>
</dbReference>
<accession>A0A073J4B5</accession>
<proteinExistence type="inferred from homology"/>
<comment type="catalytic activity">
    <reaction evidence="8 13">
        <text>7-aminomethyl-7-carbaguanosine(34) in tRNA + S-adenosyl-L-methionine = epoxyqueuosine(34) in tRNA + adenine + L-methionine + 2 H(+)</text>
        <dbReference type="Rhea" id="RHEA:32155"/>
        <dbReference type="Rhea" id="RHEA-COMP:10342"/>
        <dbReference type="Rhea" id="RHEA-COMP:18582"/>
        <dbReference type="ChEBI" id="CHEBI:15378"/>
        <dbReference type="ChEBI" id="CHEBI:16708"/>
        <dbReference type="ChEBI" id="CHEBI:57844"/>
        <dbReference type="ChEBI" id="CHEBI:59789"/>
        <dbReference type="ChEBI" id="CHEBI:82833"/>
        <dbReference type="ChEBI" id="CHEBI:194443"/>
        <dbReference type="EC" id="2.4.99.17"/>
    </reaction>
</comment>
<dbReference type="AlphaFoldDB" id="A0A073J4B5"/>
<dbReference type="eggNOG" id="COG0809">
    <property type="taxonomic scope" value="Bacteria"/>
</dbReference>
<comment type="caution">
    <text evidence="14">The sequence shown here is derived from an EMBL/GenBank/DDBJ whole genome shotgun (WGS) entry which is preliminary data.</text>
</comment>
<name>A0A073J4B5_9BACT</name>
<comment type="pathway">
    <text evidence="2 13">tRNA modification; tRNA-queuosine biosynthesis.</text>
</comment>
<evidence type="ECO:0000256" key="1">
    <source>
        <dbReference type="ARBA" id="ARBA00004496"/>
    </source>
</evidence>
<dbReference type="Proteomes" id="UP000027665">
    <property type="component" value="Unassembled WGS sequence"/>
</dbReference>
<dbReference type="InterPro" id="IPR042118">
    <property type="entry name" value="QueA_dom1"/>
</dbReference>
<dbReference type="GO" id="GO:0005737">
    <property type="term" value="C:cytoplasm"/>
    <property type="evidence" value="ECO:0007669"/>
    <property type="project" value="UniProtKB-SubCell"/>
</dbReference>
<keyword evidence="15" id="KW-1185">Reference proteome</keyword>
<dbReference type="EMBL" id="JMKI01000026">
    <property type="protein sequence ID" value="KEJ92532.1"/>
    <property type="molecule type" value="Genomic_DNA"/>
</dbReference>